<dbReference type="InterPro" id="IPR022742">
    <property type="entry name" value="Hydrolase_4"/>
</dbReference>
<dbReference type="SUPFAM" id="SSF53474">
    <property type="entry name" value="alpha/beta-Hydrolases"/>
    <property type="match status" value="1"/>
</dbReference>
<feature type="domain" description="Serine aminopeptidase S33" evidence="1">
    <location>
        <begin position="44"/>
        <end position="294"/>
    </location>
</feature>
<gene>
    <name evidence="2" type="ORF">N478_20125</name>
</gene>
<accession>A0A167MGB5</accession>
<comment type="caution">
    <text evidence="2">The sequence shown here is derived from an EMBL/GenBank/DDBJ whole genome shotgun (WGS) entry which is preliminary data.</text>
</comment>
<protein>
    <recommendedName>
        <fullName evidence="1">Serine aminopeptidase S33 domain-containing protein</fullName>
    </recommendedName>
</protein>
<dbReference type="PANTHER" id="PTHR11614">
    <property type="entry name" value="PHOSPHOLIPASE-RELATED"/>
    <property type="match status" value="1"/>
</dbReference>
<organism evidence="2 3">
    <name type="scientific">Pseudoalteromonas luteoviolacea S4060-1</name>
    <dbReference type="NCBI Taxonomy" id="1365257"/>
    <lineage>
        <taxon>Bacteria</taxon>
        <taxon>Pseudomonadati</taxon>
        <taxon>Pseudomonadota</taxon>
        <taxon>Gammaproteobacteria</taxon>
        <taxon>Alteromonadales</taxon>
        <taxon>Pseudoalteromonadaceae</taxon>
        <taxon>Pseudoalteromonas</taxon>
    </lineage>
</organism>
<dbReference type="AlphaFoldDB" id="A0A167MGB5"/>
<reference evidence="2 3" key="1">
    <citation type="submission" date="2013-07" db="EMBL/GenBank/DDBJ databases">
        <title>Comparative Genomic and Metabolomic Analysis of Twelve Strains of Pseudoalteromonas luteoviolacea.</title>
        <authorList>
            <person name="Vynne N.G."/>
            <person name="Mansson M."/>
            <person name="Gram L."/>
        </authorList>
    </citation>
    <scope>NUCLEOTIDE SEQUENCE [LARGE SCALE GENOMIC DNA]</scope>
    <source>
        <strain evidence="2 3">S4060-1</strain>
    </source>
</reference>
<evidence type="ECO:0000313" key="2">
    <source>
        <dbReference type="EMBL" id="KZN66375.1"/>
    </source>
</evidence>
<dbReference type="Proteomes" id="UP000076661">
    <property type="component" value="Unassembled WGS sequence"/>
</dbReference>
<sequence>MIYSNSTELPQNLALIEQHWQHCSKGVLDSPFGDIFYTYHLPHAPRYTVVLVNGRIECAHKYQELLWELAQNNIGVITYDHPGQGMSSRLVENPQIGHIQCFSQFSQVLKLVVEQLVTPTTQNWLFMAHSMGGAIVCDYLTRFYDSPAKGAFLCAPMLEINTSPYPFWLASNLAKLACFLGRDKHYAIGQQDYQAKPFTENELTHCEYRYDLFRKLYEQHSQLQLGGVSFGWLNAALSLTKKLEKDTIKHPLSIASANQDTIVKASAHHTFAQRHPRCTLKTYNGKHELLCESDSIRNAVLAQFYEFADSVTLSETGS</sequence>
<proteinExistence type="predicted"/>
<evidence type="ECO:0000313" key="3">
    <source>
        <dbReference type="Proteomes" id="UP000076661"/>
    </source>
</evidence>
<dbReference type="Pfam" id="PF12146">
    <property type="entry name" value="Hydrolase_4"/>
    <property type="match status" value="1"/>
</dbReference>
<dbReference type="InterPro" id="IPR029058">
    <property type="entry name" value="AB_hydrolase_fold"/>
</dbReference>
<dbReference type="Gene3D" id="3.40.50.1820">
    <property type="entry name" value="alpha/beta hydrolase"/>
    <property type="match status" value="1"/>
</dbReference>
<dbReference type="PATRIC" id="fig|1365257.3.peg.2714"/>
<dbReference type="InterPro" id="IPR051044">
    <property type="entry name" value="MAG_DAG_Lipase"/>
</dbReference>
<evidence type="ECO:0000259" key="1">
    <source>
        <dbReference type="Pfam" id="PF12146"/>
    </source>
</evidence>
<dbReference type="RefSeq" id="WP_063381390.1">
    <property type="nucleotide sequence ID" value="NZ_AUXX01000017.1"/>
</dbReference>
<dbReference type="EMBL" id="AUXX01000017">
    <property type="protein sequence ID" value="KZN66375.1"/>
    <property type="molecule type" value="Genomic_DNA"/>
</dbReference>
<name>A0A167MGB5_9GAMM</name>